<name>J3MSV6_ORYBR</name>
<dbReference type="Proteomes" id="UP000006038">
    <property type="component" value="Chromosome 8"/>
</dbReference>
<evidence type="ECO:0000313" key="2">
    <source>
        <dbReference type="EnsemblPlants" id="OB08G21860.1"/>
    </source>
</evidence>
<dbReference type="PANTHER" id="PTHR33063:SF16">
    <property type="entry name" value="OS02G0241300 PROTEIN"/>
    <property type="match status" value="1"/>
</dbReference>
<dbReference type="AlphaFoldDB" id="J3MSV6"/>
<keyword evidence="3" id="KW-1185">Reference proteome</keyword>
<accession>J3MSV6</accession>
<reference evidence="2" key="1">
    <citation type="journal article" date="2013" name="Nat. Commun.">
        <title>Whole-genome sequencing of Oryza brachyantha reveals mechanisms underlying Oryza genome evolution.</title>
        <authorList>
            <person name="Chen J."/>
            <person name="Huang Q."/>
            <person name="Gao D."/>
            <person name="Wang J."/>
            <person name="Lang Y."/>
            <person name="Liu T."/>
            <person name="Li B."/>
            <person name="Bai Z."/>
            <person name="Luis Goicoechea J."/>
            <person name="Liang C."/>
            <person name="Chen C."/>
            <person name="Zhang W."/>
            <person name="Sun S."/>
            <person name="Liao Y."/>
            <person name="Zhang X."/>
            <person name="Yang L."/>
            <person name="Song C."/>
            <person name="Wang M."/>
            <person name="Shi J."/>
            <person name="Liu G."/>
            <person name="Liu J."/>
            <person name="Zhou H."/>
            <person name="Zhou W."/>
            <person name="Yu Q."/>
            <person name="An N."/>
            <person name="Chen Y."/>
            <person name="Cai Q."/>
            <person name="Wang B."/>
            <person name="Liu B."/>
            <person name="Min J."/>
            <person name="Huang Y."/>
            <person name="Wu H."/>
            <person name="Li Z."/>
            <person name="Zhang Y."/>
            <person name="Yin Y."/>
            <person name="Song W."/>
            <person name="Jiang J."/>
            <person name="Jackson S.A."/>
            <person name="Wing R.A."/>
            <person name="Wang J."/>
            <person name="Chen M."/>
        </authorList>
    </citation>
    <scope>NUCLEOTIDE SEQUENCE [LARGE SCALE GENOMIC DNA]</scope>
    <source>
        <strain evidence="2">cv. IRGC 101232</strain>
    </source>
</reference>
<dbReference type="InterPro" id="IPR004252">
    <property type="entry name" value="Probable_transposase_24"/>
</dbReference>
<organism evidence="2">
    <name type="scientific">Oryza brachyantha</name>
    <name type="common">malo sina</name>
    <dbReference type="NCBI Taxonomy" id="4533"/>
    <lineage>
        <taxon>Eukaryota</taxon>
        <taxon>Viridiplantae</taxon>
        <taxon>Streptophyta</taxon>
        <taxon>Embryophyta</taxon>
        <taxon>Tracheophyta</taxon>
        <taxon>Spermatophyta</taxon>
        <taxon>Magnoliopsida</taxon>
        <taxon>Liliopsida</taxon>
        <taxon>Poales</taxon>
        <taxon>Poaceae</taxon>
        <taxon>BOP clade</taxon>
        <taxon>Oryzoideae</taxon>
        <taxon>Oryzeae</taxon>
        <taxon>Oryzinae</taxon>
        <taxon>Oryza</taxon>
    </lineage>
</organism>
<protein>
    <submittedName>
        <fullName evidence="2">Uncharacterized protein</fullName>
    </submittedName>
</protein>
<evidence type="ECO:0000313" key="3">
    <source>
        <dbReference type="Proteomes" id="UP000006038"/>
    </source>
</evidence>
<dbReference type="eggNOG" id="ENOG502R3GE">
    <property type="taxonomic scope" value="Eukaryota"/>
</dbReference>
<feature type="region of interest" description="Disordered" evidence="1">
    <location>
        <begin position="249"/>
        <end position="270"/>
    </location>
</feature>
<dbReference type="Pfam" id="PF03004">
    <property type="entry name" value="Transposase_24"/>
    <property type="match status" value="1"/>
</dbReference>
<sequence>MGHGLEKYVQRTGHKMHISFTDGKRRPLDPTQASKLASECGIHIRNHLRVATHWKMYKTNDYKKAIPAAITSIAEKFDMNANDEVARATCTNIIKDGIRQQRYRLKSKYFNNVPISEVLSKGPPPRVSPEDWAKLVEKWTDPKHKETCEKNKINREQVKFHQTTGSRSYVCAIHSMKVNNNDQEPDAIDFFKESHFSKKKGSMSDDAQEAYVQELRDQLRVEKDDNARKQHQLTEQLECQQQEITELKRKHQEEMDNLKKSQDEKMDGLRKKQDEMEAMFWFFIRQQ</sequence>
<evidence type="ECO:0000256" key="1">
    <source>
        <dbReference type="SAM" id="MobiDB-lite"/>
    </source>
</evidence>
<dbReference type="HOGENOM" id="CLU_026612_0_1_1"/>
<dbReference type="Gramene" id="OB08G21860.1">
    <property type="protein sequence ID" value="OB08G21860.1"/>
    <property type="gene ID" value="OB08G21860"/>
</dbReference>
<dbReference type="OMA" id="INWDEHY"/>
<dbReference type="PANTHER" id="PTHR33063">
    <property type="entry name" value="OS02G0583500 PROTEIN"/>
    <property type="match status" value="1"/>
</dbReference>
<reference evidence="2" key="2">
    <citation type="submission" date="2013-04" db="UniProtKB">
        <authorList>
            <consortium name="EnsemblPlants"/>
        </authorList>
    </citation>
    <scope>IDENTIFICATION</scope>
</reference>
<proteinExistence type="predicted"/>
<dbReference type="EnsemblPlants" id="OB08G21860.1">
    <property type="protein sequence ID" value="OB08G21860.1"/>
    <property type="gene ID" value="OB08G21860"/>
</dbReference>